<dbReference type="Proteomes" id="UP000006898">
    <property type="component" value="Chromosome"/>
</dbReference>
<dbReference type="eggNOG" id="ENOG5033JXE">
    <property type="taxonomic scope" value="Bacteria"/>
</dbReference>
<dbReference type="KEGG" id="mox:DAMO_3097"/>
<dbReference type="SUPFAM" id="SSF57783">
    <property type="entry name" value="Zinc beta-ribbon"/>
    <property type="match status" value="1"/>
</dbReference>
<evidence type="ECO:0000313" key="2">
    <source>
        <dbReference type="Proteomes" id="UP000006898"/>
    </source>
</evidence>
<reference evidence="1 2" key="1">
    <citation type="journal article" date="2010" name="Nature">
        <title>Nitrite-driven anaerobic methane oxidation by oxygenic bacteria.</title>
        <authorList>
            <person name="Ettwig K.F."/>
            <person name="Butler M.K."/>
            <person name="Le Paslier D."/>
            <person name="Pelletier E."/>
            <person name="Mangenot S."/>
            <person name="Kuypers M.M.M."/>
            <person name="Schreiber F."/>
            <person name="Dutilh B.E."/>
            <person name="Zedelius J."/>
            <person name="de Beer D."/>
            <person name="Gloerich J."/>
            <person name="Wessels H.J.C.T."/>
            <person name="van Allen T."/>
            <person name="Luesken F."/>
            <person name="Wu M."/>
            <person name="van de Pas-Schoonen K.T."/>
            <person name="Op den Camp H.J.M."/>
            <person name="Janssen-Megens E.M."/>
            <person name="Francoijs K-J."/>
            <person name="Stunnenberg H."/>
            <person name="Weissenbach J."/>
            <person name="Jetten M.S.M."/>
            <person name="Strous M."/>
        </authorList>
    </citation>
    <scope>NUCLEOTIDE SEQUENCE [LARGE SCALE GENOMIC DNA]</scope>
</reference>
<accession>D5MMP8</accession>
<evidence type="ECO:0000313" key="1">
    <source>
        <dbReference type="EMBL" id="CBE70170.1"/>
    </source>
</evidence>
<gene>
    <name evidence="1" type="ORF">DAMO_3097</name>
</gene>
<protein>
    <submittedName>
        <fullName evidence="1">Uncharacterized protein</fullName>
    </submittedName>
</protein>
<dbReference type="AlphaFoldDB" id="D5MMP8"/>
<name>D5MMP8_METO1</name>
<organism evidence="1 2">
    <name type="scientific">Methylomirabilis oxygeniifera</name>
    <dbReference type="NCBI Taxonomy" id="671143"/>
    <lineage>
        <taxon>Bacteria</taxon>
        <taxon>Candidatus Methylomirabilota</taxon>
        <taxon>Candidatus Methylomirabilia</taxon>
        <taxon>Candidatus Methylomirabilales</taxon>
        <taxon>Candidatus Methylomirabilaceae</taxon>
        <taxon>Candidatus Methylomirabilis</taxon>
    </lineage>
</organism>
<dbReference type="EMBL" id="FP565575">
    <property type="protein sequence ID" value="CBE70170.1"/>
    <property type="molecule type" value="Genomic_DNA"/>
</dbReference>
<sequence>MDIATVGAAITGIKFAKDSLQAALGYKIEKETQIQVTAVLEKLGTALDTLFELREELFRLQSENDRLRQDLAARDEWNAVKAQYRLSETPGGAVVYESSGPPKHYACPVCFVKGSAQILQDRRMITGVFDCPNCKAEFPVNPRKSIPISAGKTRQIIGDW</sequence>
<dbReference type="HOGENOM" id="CLU_106193_1_0_0"/>
<proteinExistence type="predicted"/>